<protein>
    <recommendedName>
        <fullName evidence="2">Retrovirus-related Pol polyprotein from transposon TNT 1-94-like beta-barrel domain-containing protein</fullName>
    </recommendedName>
</protein>
<reference evidence="3 4" key="1">
    <citation type="submission" date="2021-02" db="EMBL/GenBank/DDBJ databases">
        <title>Plant Genome Project.</title>
        <authorList>
            <person name="Zhang R.-G."/>
        </authorList>
    </citation>
    <scope>NUCLEOTIDE SEQUENCE [LARGE SCALE GENOMIC DNA]</scope>
    <source>
        <tissue evidence="3">Leaves</tissue>
    </source>
</reference>
<feature type="region of interest" description="Disordered" evidence="1">
    <location>
        <begin position="142"/>
        <end position="184"/>
    </location>
</feature>
<dbReference type="InterPro" id="IPR054722">
    <property type="entry name" value="PolX-like_BBD"/>
</dbReference>
<dbReference type="PANTHER" id="PTHR35317">
    <property type="entry name" value="OS04G0629600 PROTEIN"/>
    <property type="match status" value="1"/>
</dbReference>
<name>A0ABQ8IHW8_9ROSI</name>
<organism evidence="3 4">
    <name type="scientific">Xanthoceras sorbifolium</name>
    <dbReference type="NCBI Taxonomy" id="99658"/>
    <lineage>
        <taxon>Eukaryota</taxon>
        <taxon>Viridiplantae</taxon>
        <taxon>Streptophyta</taxon>
        <taxon>Embryophyta</taxon>
        <taxon>Tracheophyta</taxon>
        <taxon>Spermatophyta</taxon>
        <taxon>Magnoliopsida</taxon>
        <taxon>eudicotyledons</taxon>
        <taxon>Gunneridae</taxon>
        <taxon>Pentapetalae</taxon>
        <taxon>rosids</taxon>
        <taxon>malvids</taxon>
        <taxon>Sapindales</taxon>
        <taxon>Sapindaceae</taxon>
        <taxon>Xanthoceroideae</taxon>
        <taxon>Xanthoceras</taxon>
    </lineage>
</organism>
<dbReference type="EMBL" id="JAFEMO010000002">
    <property type="protein sequence ID" value="KAH7576009.1"/>
    <property type="molecule type" value="Genomic_DNA"/>
</dbReference>
<dbReference type="Proteomes" id="UP000827721">
    <property type="component" value="Unassembled WGS sequence"/>
</dbReference>
<evidence type="ECO:0000256" key="1">
    <source>
        <dbReference type="SAM" id="MobiDB-lite"/>
    </source>
</evidence>
<gene>
    <name evidence="3" type="ORF">JRO89_XS02G0275300</name>
</gene>
<dbReference type="SUPFAM" id="SSF57756">
    <property type="entry name" value="Retrovirus zinc finger-like domains"/>
    <property type="match status" value="1"/>
</dbReference>
<sequence>MASDRTENFVQLAVPRFDGHYDHWSMLMENFLRSKEYWQVVDSGVAEPTKGIVLTDAQKTELEGQRLKDLKAKNYLFQAIDRSILETILSKETSKQIWDSMKKKYQGSSRVKRVLLQALRKDFETLQLKDALKASTFAESTNFRGRGRGRGMGARGHRDGSRQYQSFKSDDDQSNFSGKGRGRDQQFDKSKVECYRCHKLSHYRSDCYVRIPKDKESFGDCSTVSVMGKGDIQIKTRNGYIETISNVFYVPDLKSNLLSAGQLQQDIPVSFDEVEDLFVPQIQSSDADHSID</sequence>
<comment type="caution">
    <text evidence="3">The sequence shown here is derived from an EMBL/GenBank/DDBJ whole genome shotgun (WGS) entry which is preliminary data.</text>
</comment>
<dbReference type="Pfam" id="PF14223">
    <property type="entry name" value="Retrotran_gag_2"/>
    <property type="match status" value="1"/>
</dbReference>
<keyword evidence="4" id="KW-1185">Reference proteome</keyword>
<evidence type="ECO:0000313" key="4">
    <source>
        <dbReference type="Proteomes" id="UP000827721"/>
    </source>
</evidence>
<accession>A0ABQ8IHW8</accession>
<dbReference type="PANTHER" id="PTHR35317:SF27">
    <property type="entry name" value="RETROVIRUS-RELATED POL POLYPROTEIN FROM TRANSPOSON TNT 1-94"/>
    <property type="match status" value="1"/>
</dbReference>
<dbReference type="Pfam" id="PF22936">
    <property type="entry name" value="Pol_BBD"/>
    <property type="match status" value="1"/>
</dbReference>
<dbReference type="InterPro" id="IPR036875">
    <property type="entry name" value="Znf_CCHC_sf"/>
</dbReference>
<evidence type="ECO:0000259" key="2">
    <source>
        <dbReference type="Pfam" id="PF22936"/>
    </source>
</evidence>
<evidence type="ECO:0000313" key="3">
    <source>
        <dbReference type="EMBL" id="KAH7576009.1"/>
    </source>
</evidence>
<proteinExistence type="predicted"/>
<feature type="domain" description="Retrovirus-related Pol polyprotein from transposon TNT 1-94-like beta-barrel" evidence="2">
    <location>
        <begin position="212"/>
        <end position="265"/>
    </location>
</feature>